<dbReference type="AlphaFoldDB" id="A0AAP9YIF6"/>
<evidence type="ECO:0000256" key="1">
    <source>
        <dbReference type="PROSITE-ProRule" id="PRU00339"/>
    </source>
</evidence>
<keyword evidence="3" id="KW-0614">Plasmid</keyword>
<dbReference type="InterPro" id="IPR019734">
    <property type="entry name" value="TPR_rpt"/>
</dbReference>
<dbReference type="Pfam" id="PF13432">
    <property type="entry name" value="TPR_16"/>
    <property type="match status" value="1"/>
</dbReference>
<evidence type="ECO:0000256" key="2">
    <source>
        <dbReference type="SAM" id="SignalP"/>
    </source>
</evidence>
<dbReference type="PROSITE" id="PS50005">
    <property type="entry name" value="TPR"/>
    <property type="match status" value="1"/>
</dbReference>
<keyword evidence="2" id="KW-0732">Signal</keyword>
<dbReference type="SMART" id="SM00028">
    <property type="entry name" value="TPR"/>
    <property type="match status" value="3"/>
</dbReference>
<dbReference type="RefSeq" id="WP_198868133.1">
    <property type="nucleotide sequence ID" value="NZ_CP066311.1"/>
</dbReference>
<evidence type="ECO:0000313" key="3">
    <source>
        <dbReference type="EMBL" id="QQE91030.1"/>
    </source>
</evidence>
<dbReference type="EMBL" id="CP066311">
    <property type="protein sequence ID" value="QQE91030.1"/>
    <property type="molecule type" value="Genomic_DNA"/>
</dbReference>
<reference evidence="3 4" key="1">
    <citation type="submission" date="2020-12" db="EMBL/GenBank/DDBJ databases">
        <title>Genomic Analysis and Response surface optimization of nitrogen-fixing conditions for A. chroococcum strain HR1, Isolation from rhizosphere soil.</title>
        <authorList>
            <person name="Li J."/>
            <person name="Yang H."/>
            <person name="Liu H."/>
            <person name="Wang C."/>
            <person name="Tian Y."/>
            <person name="Lu X.Y."/>
        </authorList>
    </citation>
    <scope>NUCLEOTIDE SEQUENCE [LARGE SCALE GENOMIC DNA]</scope>
    <source>
        <strain evidence="3 4">HR1</strain>
        <plasmid evidence="3 4">unnamed1</plasmid>
    </source>
</reference>
<organism evidence="3 4">
    <name type="scientific">Azotobacter chroococcum</name>
    <dbReference type="NCBI Taxonomy" id="353"/>
    <lineage>
        <taxon>Bacteria</taxon>
        <taxon>Pseudomonadati</taxon>
        <taxon>Pseudomonadota</taxon>
        <taxon>Gammaproteobacteria</taxon>
        <taxon>Pseudomonadales</taxon>
        <taxon>Pseudomonadaceae</taxon>
        <taxon>Azotobacter</taxon>
    </lineage>
</organism>
<name>A0AAP9YIF6_9GAMM</name>
<gene>
    <name evidence="3" type="ORF">GKQ51_22650</name>
</gene>
<geneLocation type="plasmid" evidence="3 4">
    <name>unnamed1</name>
</geneLocation>
<dbReference type="Gene3D" id="1.25.40.10">
    <property type="entry name" value="Tetratricopeptide repeat domain"/>
    <property type="match status" value="1"/>
</dbReference>
<dbReference type="SUPFAM" id="SSF48452">
    <property type="entry name" value="TPR-like"/>
    <property type="match status" value="1"/>
</dbReference>
<keyword evidence="1" id="KW-0802">TPR repeat</keyword>
<protein>
    <submittedName>
        <fullName evidence="3">Tetratricopeptide repeat protein</fullName>
    </submittedName>
</protein>
<dbReference type="InterPro" id="IPR011990">
    <property type="entry name" value="TPR-like_helical_dom_sf"/>
</dbReference>
<feature type="chain" id="PRO_5042848178" evidence="2">
    <location>
        <begin position="25"/>
        <end position="301"/>
    </location>
</feature>
<feature type="signal peptide" evidence="2">
    <location>
        <begin position="1"/>
        <end position="24"/>
    </location>
</feature>
<proteinExistence type="predicted"/>
<dbReference type="Proteomes" id="UP000596192">
    <property type="component" value="Plasmid unnamed1"/>
</dbReference>
<evidence type="ECO:0000313" key="4">
    <source>
        <dbReference type="Proteomes" id="UP000596192"/>
    </source>
</evidence>
<sequence>MCVKSRLALGLIAASVLVGNIALAAPGTKDLVKAIHEHGWFKACPRIMVDISAMKEPADRASEEWRDFVLLRAGCLAEVRRDVEAIAFLKAKLESSGRRDPNLLNFLGISQLRVGKNADAIVSFEEALESGMHEGTKKGVYSKLAAAYSKLASDGGQVVDQNRVTKAEMYAQMAVDRNASRSDPTLVAQLATIKIMKKDYDEAIRLFDQALQMNVSYPHWQSAEMRKVMEAEFTMGKGQTYYNKGDKAQGEALMNEAIEIAPTETLKTVMRAIRDTTITPISIDKMPELLSVPYVPLDEDV</sequence>
<accession>A0AAP9YIF6</accession>
<feature type="repeat" description="TPR" evidence="1">
    <location>
        <begin position="184"/>
        <end position="217"/>
    </location>
</feature>